<dbReference type="AlphaFoldDB" id="A0A7W8M8Z2"/>
<dbReference type="RefSeq" id="WP_221302713.1">
    <property type="nucleotide sequence ID" value="NZ_BAABEW010000001.1"/>
</dbReference>
<evidence type="ECO:0000256" key="1">
    <source>
        <dbReference type="SAM" id="MobiDB-lite"/>
    </source>
</evidence>
<proteinExistence type="predicted"/>
<gene>
    <name evidence="2" type="ORF">HNQ70_001539</name>
</gene>
<sequence>MAGDWIKMRVDLATSPKVVRIASALRADRLRVIGGLHAVWCLFDVHSTDGHLDGYTLDALDELIGFPGFGAAMVAVGWLEDGGDYLCTPRFDEHNGQSAKRRAMETERKREARKLSASDADKLRSREEKRRDTSSLRSEVEPPRKRSAPPQLARPADVAEQTWADWLALRKAKKAPVTETVIQQAMAEADKAGMPLDAFLQVWCMRGSQGLQADWLKPAERQVASRQPMSYAQQDELARRARWEEMTGRKWPEAVQPVEAGDFIDVDMQRIA</sequence>
<accession>A0A7W8M8Z2</accession>
<protein>
    <submittedName>
        <fullName evidence="2">Uncharacterized protein</fullName>
    </submittedName>
</protein>
<reference evidence="2 3" key="1">
    <citation type="submission" date="2020-08" db="EMBL/GenBank/DDBJ databases">
        <title>Genomic Encyclopedia of Type Strains, Phase IV (KMG-IV): sequencing the most valuable type-strain genomes for metagenomic binning, comparative biology and taxonomic classification.</title>
        <authorList>
            <person name="Goeker M."/>
        </authorList>
    </citation>
    <scope>NUCLEOTIDE SEQUENCE [LARGE SCALE GENOMIC DNA]</scope>
    <source>
        <strain evidence="2 3">DSM 29781</strain>
    </source>
</reference>
<evidence type="ECO:0000313" key="3">
    <source>
        <dbReference type="Proteomes" id="UP000532440"/>
    </source>
</evidence>
<dbReference type="Proteomes" id="UP000532440">
    <property type="component" value="Unassembled WGS sequence"/>
</dbReference>
<dbReference type="EMBL" id="JACHGB010000003">
    <property type="protein sequence ID" value="MBB5271529.1"/>
    <property type="molecule type" value="Genomic_DNA"/>
</dbReference>
<comment type="caution">
    <text evidence="2">The sequence shown here is derived from an EMBL/GenBank/DDBJ whole genome shotgun (WGS) entry which is preliminary data.</text>
</comment>
<keyword evidence="3" id="KW-1185">Reference proteome</keyword>
<evidence type="ECO:0000313" key="2">
    <source>
        <dbReference type="EMBL" id="MBB5271529.1"/>
    </source>
</evidence>
<feature type="compositionally biased region" description="Basic and acidic residues" evidence="1">
    <location>
        <begin position="102"/>
        <end position="144"/>
    </location>
</feature>
<name>A0A7W8M8Z2_9BURK</name>
<organism evidence="2 3">
    <name type="scientific">Quisquiliibacterium transsilvanicum</name>
    <dbReference type="NCBI Taxonomy" id="1549638"/>
    <lineage>
        <taxon>Bacteria</taxon>
        <taxon>Pseudomonadati</taxon>
        <taxon>Pseudomonadota</taxon>
        <taxon>Betaproteobacteria</taxon>
        <taxon>Burkholderiales</taxon>
        <taxon>Burkholderiaceae</taxon>
        <taxon>Quisquiliibacterium</taxon>
    </lineage>
</organism>
<feature type="region of interest" description="Disordered" evidence="1">
    <location>
        <begin position="90"/>
        <end position="157"/>
    </location>
</feature>